<feature type="region of interest" description="Disordered" evidence="1">
    <location>
        <begin position="1"/>
        <end position="86"/>
    </location>
</feature>
<evidence type="ECO:0000313" key="2">
    <source>
        <dbReference type="EMBL" id="OEL19359.1"/>
    </source>
</evidence>
<organism evidence="2 3">
    <name type="scientific">Dichanthelium oligosanthes</name>
    <dbReference type="NCBI Taxonomy" id="888268"/>
    <lineage>
        <taxon>Eukaryota</taxon>
        <taxon>Viridiplantae</taxon>
        <taxon>Streptophyta</taxon>
        <taxon>Embryophyta</taxon>
        <taxon>Tracheophyta</taxon>
        <taxon>Spermatophyta</taxon>
        <taxon>Magnoliopsida</taxon>
        <taxon>Liliopsida</taxon>
        <taxon>Poales</taxon>
        <taxon>Poaceae</taxon>
        <taxon>PACMAD clade</taxon>
        <taxon>Panicoideae</taxon>
        <taxon>Panicodae</taxon>
        <taxon>Paniceae</taxon>
        <taxon>Dichantheliinae</taxon>
        <taxon>Dichanthelium</taxon>
    </lineage>
</organism>
<dbReference type="Proteomes" id="UP000095767">
    <property type="component" value="Unassembled WGS sequence"/>
</dbReference>
<evidence type="ECO:0000313" key="3">
    <source>
        <dbReference type="Proteomes" id="UP000095767"/>
    </source>
</evidence>
<feature type="compositionally biased region" description="Basic residues" evidence="1">
    <location>
        <begin position="21"/>
        <end position="33"/>
    </location>
</feature>
<dbReference type="EMBL" id="LWDX02053872">
    <property type="protein sequence ID" value="OEL19359.1"/>
    <property type="molecule type" value="Genomic_DNA"/>
</dbReference>
<sequence length="216" mass="24356">LPVGTSTPGTPKPPASPAQPHRQHPPPLAHRRPAGAALAGRRRGPRRRPLRPGTRRRGGRRPRQRVRRRVHDGGAPVLRRRGRRRARHPLHAALVSRLLPRRLGVMPAGRGLRPYHRGTAAVSSQQWRRRCHMLVPRLPPRRSRPQLQRRCRIVQAGAVPRRWRRGGSEAGSRAQGDQDDAIWSRAEALPGRRAVHGSHWVLRGRTRARVRVRAGG</sequence>
<evidence type="ECO:0000256" key="1">
    <source>
        <dbReference type="SAM" id="MobiDB-lite"/>
    </source>
</evidence>
<comment type="caution">
    <text evidence="2">The sequence shown here is derived from an EMBL/GenBank/DDBJ whole genome shotgun (WGS) entry which is preliminary data.</text>
</comment>
<gene>
    <name evidence="2" type="ORF">BAE44_0019623</name>
</gene>
<reference evidence="2 3" key="1">
    <citation type="submission" date="2016-09" db="EMBL/GenBank/DDBJ databases">
        <title>The draft genome of Dichanthelium oligosanthes: A C3 panicoid grass species.</title>
        <authorList>
            <person name="Studer A.J."/>
            <person name="Schnable J.C."/>
            <person name="Brutnell T.P."/>
        </authorList>
    </citation>
    <scope>NUCLEOTIDE SEQUENCE [LARGE SCALE GENOMIC DNA]</scope>
    <source>
        <strain evidence="3">cv. Kellogg 1175</strain>
        <tissue evidence="2">Leaf</tissue>
    </source>
</reference>
<protein>
    <submittedName>
        <fullName evidence="2">Uncharacterized protein</fullName>
    </submittedName>
</protein>
<name>A0A1E5V2H7_9POAL</name>
<proteinExistence type="predicted"/>
<dbReference type="AlphaFoldDB" id="A0A1E5V2H7"/>
<keyword evidence="3" id="KW-1185">Reference proteome</keyword>
<feature type="non-terminal residue" evidence="2">
    <location>
        <position position="1"/>
    </location>
</feature>
<accession>A0A1E5V2H7</accession>
<feature type="compositionally biased region" description="Basic residues" evidence="1">
    <location>
        <begin position="40"/>
        <end position="70"/>
    </location>
</feature>